<sequence>MLSARSACSTTDAVRGLRVDHGPVQRLAPTALYYSDQSEKKNIGIGHLLNRLGQRS</sequence>
<gene>
    <name evidence="1" type="ORF">PILCRDRAFT_828095</name>
</gene>
<protein>
    <submittedName>
        <fullName evidence="1">Uncharacterized protein</fullName>
    </submittedName>
</protein>
<dbReference type="AlphaFoldDB" id="A0A0C3EPN8"/>
<dbReference type="InParanoid" id="A0A0C3EPN8"/>
<reference evidence="2" key="2">
    <citation type="submission" date="2015-01" db="EMBL/GenBank/DDBJ databases">
        <title>Evolutionary Origins and Diversification of the Mycorrhizal Mutualists.</title>
        <authorList>
            <consortium name="DOE Joint Genome Institute"/>
            <consortium name="Mycorrhizal Genomics Consortium"/>
            <person name="Kohler A."/>
            <person name="Kuo A."/>
            <person name="Nagy L.G."/>
            <person name="Floudas D."/>
            <person name="Copeland A."/>
            <person name="Barry K.W."/>
            <person name="Cichocki N."/>
            <person name="Veneault-Fourrey C."/>
            <person name="LaButti K."/>
            <person name="Lindquist E.A."/>
            <person name="Lipzen A."/>
            <person name="Lundell T."/>
            <person name="Morin E."/>
            <person name="Murat C."/>
            <person name="Riley R."/>
            <person name="Ohm R."/>
            <person name="Sun H."/>
            <person name="Tunlid A."/>
            <person name="Henrissat B."/>
            <person name="Grigoriev I.V."/>
            <person name="Hibbett D.S."/>
            <person name="Martin F."/>
        </authorList>
    </citation>
    <scope>NUCLEOTIDE SEQUENCE [LARGE SCALE GENOMIC DNA]</scope>
    <source>
        <strain evidence="2">F 1598</strain>
    </source>
</reference>
<accession>A0A0C3EPN8</accession>
<name>A0A0C3EPN8_PILCF</name>
<dbReference type="EMBL" id="KN833059">
    <property type="protein sequence ID" value="KIM74540.1"/>
    <property type="molecule type" value="Genomic_DNA"/>
</dbReference>
<evidence type="ECO:0000313" key="1">
    <source>
        <dbReference type="EMBL" id="KIM74540.1"/>
    </source>
</evidence>
<dbReference type="Proteomes" id="UP000054166">
    <property type="component" value="Unassembled WGS sequence"/>
</dbReference>
<proteinExistence type="predicted"/>
<keyword evidence="2" id="KW-1185">Reference proteome</keyword>
<organism evidence="1 2">
    <name type="scientific">Piloderma croceum (strain F 1598)</name>
    <dbReference type="NCBI Taxonomy" id="765440"/>
    <lineage>
        <taxon>Eukaryota</taxon>
        <taxon>Fungi</taxon>
        <taxon>Dikarya</taxon>
        <taxon>Basidiomycota</taxon>
        <taxon>Agaricomycotina</taxon>
        <taxon>Agaricomycetes</taxon>
        <taxon>Agaricomycetidae</taxon>
        <taxon>Atheliales</taxon>
        <taxon>Atheliaceae</taxon>
        <taxon>Piloderma</taxon>
    </lineage>
</organism>
<reference evidence="1 2" key="1">
    <citation type="submission" date="2014-04" db="EMBL/GenBank/DDBJ databases">
        <authorList>
            <consortium name="DOE Joint Genome Institute"/>
            <person name="Kuo A."/>
            <person name="Tarkka M."/>
            <person name="Buscot F."/>
            <person name="Kohler A."/>
            <person name="Nagy L.G."/>
            <person name="Floudas D."/>
            <person name="Copeland A."/>
            <person name="Barry K.W."/>
            <person name="Cichocki N."/>
            <person name="Veneault-Fourrey C."/>
            <person name="LaButti K."/>
            <person name="Lindquist E.A."/>
            <person name="Lipzen A."/>
            <person name="Lundell T."/>
            <person name="Morin E."/>
            <person name="Murat C."/>
            <person name="Sun H."/>
            <person name="Tunlid A."/>
            <person name="Henrissat B."/>
            <person name="Grigoriev I.V."/>
            <person name="Hibbett D.S."/>
            <person name="Martin F."/>
            <person name="Nordberg H.P."/>
            <person name="Cantor M.N."/>
            <person name="Hua S.X."/>
        </authorList>
    </citation>
    <scope>NUCLEOTIDE SEQUENCE [LARGE SCALE GENOMIC DNA]</scope>
    <source>
        <strain evidence="1 2">F 1598</strain>
    </source>
</reference>
<dbReference type="HOGENOM" id="CLU_3015018_0_0_1"/>
<evidence type="ECO:0000313" key="2">
    <source>
        <dbReference type="Proteomes" id="UP000054166"/>
    </source>
</evidence>